<dbReference type="InterPro" id="IPR000209">
    <property type="entry name" value="Peptidase_S8/S53_dom"/>
</dbReference>
<dbReference type="SUPFAM" id="SSF52743">
    <property type="entry name" value="Subtilisin-like"/>
    <property type="match status" value="1"/>
</dbReference>
<sequence length="605" mass="64594">MKLIFVTAAAMLMLLPPLCVSAETEYSDCYKALSELCLREKDATESIQFTLGSAKYTTDQGESGSSAASVFESNGRIYVSAESIDSEFCTDALHFTDTDDISVFSANGANDGIIVKDETVMIDIEAAAPSLGLDTEREGDTLTVTDPYASRRIIVTGSTGDITWDENDSVTMPNGTVVVSYDTREEAFSSCMELNAADGINAVPDVPVTLFEDTNSGYLLNDHLSWGAEMIKSDTFNSRLLEKFGAEEAMNEVTVGLIDSGVEYAHPFLSGRIDVDNGYDFYDGDSDPMDEHSHGTHTAGIICDNTLSNVTIIPYKITDANGDSSLSLLEAALDKAINDGVDVINMSLGSKDNSGKLRDALMPYFDRMNQLGITGVAAAGNTKTDAELYTPANITDCITVSACDSSGKFASSYSNYGDVIDVCAPGTSIRSSILNGQFGSKSGTSMACPHVSAAAAMLKSLDKSMTPAEVQNSITACAADSGNAGFDIYYGWGILDTSALADMYMQETSDYMFYITAVSDNMLHVQLSETYASEDGAVIAAAAYKEGIMTSLETIAITDTASPGTEYDAAIDLDGCDSLKVFLFEDLSSIKPLCCIREMNLTYLQ</sequence>
<gene>
    <name evidence="9" type="ORF">IAA61_07220</name>
</gene>
<dbReference type="InterPro" id="IPR036852">
    <property type="entry name" value="Peptidase_S8/S53_dom_sf"/>
</dbReference>
<dbReference type="GO" id="GO:0004252">
    <property type="term" value="F:serine-type endopeptidase activity"/>
    <property type="evidence" value="ECO:0007669"/>
    <property type="project" value="UniProtKB-UniRule"/>
</dbReference>
<comment type="caution">
    <text evidence="9">The sequence shown here is derived from an EMBL/GenBank/DDBJ whole genome shotgun (WGS) entry which is preliminary data.</text>
</comment>
<evidence type="ECO:0000259" key="8">
    <source>
        <dbReference type="Pfam" id="PF00082"/>
    </source>
</evidence>
<evidence type="ECO:0000256" key="2">
    <source>
        <dbReference type="ARBA" id="ARBA00022670"/>
    </source>
</evidence>
<dbReference type="PROSITE" id="PS00136">
    <property type="entry name" value="SUBTILASE_ASP"/>
    <property type="match status" value="1"/>
</dbReference>
<dbReference type="PRINTS" id="PR00723">
    <property type="entry name" value="SUBTILISIN"/>
</dbReference>
<evidence type="ECO:0000313" key="10">
    <source>
        <dbReference type="Proteomes" id="UP000824109"/>
    </source>
</evidence>
<reference evidence="9" key="2">
    <citation type="journal article" date="2021" name="PeerJ">
        <title>Extensive microbial diversity within the chicken gut microbiome revealed by metagenomics and culture.</title>
        <authorList>
            <person name="Gilroy R."/>
            <person name="Ravi A."/>
            <person name="Getino M."/>
            <person name="Pursley I."/>
            <person name="Horton D.L."/>
            <person name="Alikhan N.F."/>
            <person name="Baker D."/>
            <person name="Gharbi K."/>
            <person name="Hall N."/>
            <person name="Watson M."/>
            <person name="Adriaenssens E.M."/>
            <person name="Foster-Nyarko E."/>
            <person name="Jarju S."/>
            <person name="Secka A."/>
            <person name="Antonio M."/>
            <person name="Oren A."/>
            <person name="Chaudhuri R.R."/>
            <person name="La Ragione R."/>
            <person name="Hildebrand F."/>
            <person name="Pallen M.J."/>
        </authorList>
    </citation>
    <scope>NUCLEOTIDE SEQUENCE</scope>
    <source>
        <strain evidence="9">USAMLcec3-3695</strain>
    </source>
</reference>
<proteinExistence type="inferred from homology"/>
<dbReference type="InterPro" id="IPR050131">
    <property type="entry name" value="Peptidase_S8_subtilisin-like"/>
</dbReference>
<dbReference type="PROSITE" id="PS51892">
    <property type="entry name" value="SUBTILASE"/>
    <property type="match status" value="1"/>
</dbReference>
<dbReference type="PANTHER" id="PTHR43806">
    <property type="entry name" value="PEPTIDASE S8"/>
    <property type="match status" value="1"/>
</dbReference>
<dbReference type="InterPro" id="IPR023828">
    <property type="entry name" value="Peptidase_S8_Ser-AS"/>
</dbReference>
<feature type="active site" description="Charge relay system" evidence="5">
    <location>
        <position position="294"/>
    </location>
</feature>
<feature type="chain" id="PRO_5038823048" evidence="7">
    <location>
        <begin position="23"/>
        <end position="605"/>
    </location>
</feature>
<protein>
    <submittedName>
        <fullName evidence="9">S8 family serine peptidase</fullName>
    </submittedName>
</protein>
<feature type="active site" description="Charge relay system" evidence="5">
    <location>
        <position position="259"/>
    </location>
</feature>
<evidence type="ECO:0000256" key="6">
    <source>
        <dbReference type="RuleBase" id="RU003355"/>
    </source>
</evidence>
<dbReference type="EMBL" id="DVNB01000076">
    <property type="protein sequence ID" value="HIU57588.1"/>
    <property type="molecule type" value="Genomic_DNA"/>
</dbReference>
<dbReference type="InterPro" id="IPR015500">
    <property type="entry name" value="Peptidase_S8_subtilisin-rel"/>
</dbReference>
<dbReference type="AlphaFoldDB" id="A0A9D1MCI4"/>
<evidence type="ECO:0000256" key="1">
    <source>
        <dbReference type="ARBA" id="ARBA00011073"/>
    </source>
</evidence>
<keyword evidence="3 5" id="KW-0378">Hydrolase</keyword>
<keyword evidence="2 5" id="KW-0645">Protease</keyword>
<accession>A0A9D1MCI4</accession>
<dbReference type="PROSITE" id="PS00138">
    <property type="entry name" value="SUBTILASE_SER"/>
    <property type="match status" value="1"/>
</dbReference>
<organism evidence="9 10">
    <name type="scientific">Candidatus Ornithomonoglobus merdipullorum</name>
    <dbReference type="NCBI Taxonomy" id="2840895"/>
    <lineage>
        <taxon>Bacteria</taxon>
        <taxon>Bacillati</taxon>
        <taxon>Bacillota</taxon>
        <taxon>Clostridia</taxon>
        <taxon>Candidatus Ornithomonoglobus</taxon>
    </lineage>
</organism>
<dbReference type="GO" id="GO:0006508">
    <property type="term" value="P:proteolysis"/>
    <property type="evidence" value="ECO:0007669"/>
    <property type="project" value="UniProtKB-KW"/>
</dbReference>
<reference evidence="9" key="1">
    <citation type="submission" date="2020-10" db="EMBL/GenBank/DDBJ databases">
        <authorList>
            <person name="Gilroy R."/>
        </authorList>
    </citation>
    <scope>NUCLEOTIDE SEQUENCE</scope>
    <source>
        <strain evidence="9">USAMLcec3-3695</strain>
    </source>
</reference>
<feature type="domain" description="Peptidase S8/S53" evidence="8">
    <location>
        <begin position="251"/>
        <end position="493"/>
    </location>
</feature>
<comment type="similarity">
    <text evidence="1 5 6">Belongs to the peptidase S8 family.</text>
</comment>
<keyword evidence="7" id="KW-0732">Signal</keyword>
<dbReference type="Proteomes" id="UP000824109">
    <property type="component" value="Unassembled WGS sequence"/>
</dbReference>
<evidence type="ECO:0000256" key="7">
    <source>
        <dbReference type="SAM" id="SignalP"/>
    </source>
</evidence>
<dbReference type="PANTHER" id="PTHR43806:SF11">
    <property type="entry name" value="CEREVISIN-RELATED"/>
    <property type="match status" value="1"/>
</dbReference>
<name>A0A9D1MCI4_9FIRM</name>
<dbReference type="Gene3D" id="3.40.50.200">
    <property type="entry name" value="Peptidase S8/S53 domain"/>
    <property type="match status" value="1"/>
</dbReference>
<feature type="active site" description="Charge relay system" evidence="5">
    <location>
        <position position="445"/>
    </location>
</feature>
<evidence type="ECO:0000313" key="9">
    <source>
        <dbReference type="EMBL" id="HIU57588.1"/>
    </source>
</evidence>
<evidence type="ECO:0000256" key="3">
    <source>
        <dbReference type="ARBA" id="ARBA00022801"/>
    </source>
</evidence>
<evidence type="ECO:0000256" key="5">
    <source>
        <dbReference type="PROSITE-ProRule" id="PRU01240"/>
    </source>
</evidence>
<dbReference type="Pfam" id="PF00082">
    <property type="entry name" value="Peptidase_S8"/>
    <property type="match status" value="1"/>
</dbReference>
<evidence type="ECO:0000256" key="4">
    <source>
        <dbReference type="ARBA" id="ARBA00022825"/>
    </source>
</evidence>
<dbReference type="InterPro" id="IPR023827">
    <property type="entry name" value="Peptidase_S8_Asp-AS"/>
</dbReference>
<keyword evidence="4 5" id="KW-0720">Serine protease</keyword>
<feature type="signal peptide" evidence="7">
    <location>
        <begin position="1"/>
        <end position="22"/>
    </location>
</feature>